<reference evidence="2 3" key="1">
    <citation type="submission" date="2021-12" db="EMBL/GenBank/DDBJ databases">
        <title>Genome seq of P8.</title>
        <authorList>
            <person name="Seo T."/>
        </authorList>
    </citation>
    <scope>NUCLEOTIDE SEQUENCE [LARGE SCALE GENOMIC DNA]</scope>
    <source>
        <strain evidence="2 3">P8</strain>
    </source>
</reference>
<feature type="signal peptide" evidence="1">
    <location>
        <begin position="1"/>
        <end position="25"/>
    </location>
</feature>
<evidence type="ECO:0000313" key="3">
    <source>
        <dbReference type="Proteomes" id="UP001200741"/>
    </source>
</evidence>
<name>A0ABS8Y3Q2_9BURK</name>
<dbReference type="InterPro" id="IPR010583">
    <property type="entry name" value="MipA"/>
</dbReference>
<dbReference type="RefSeq" id="WP_349254868.1">
    <property type="nucleotide sequence ID" value="NZ_JAJTWU010000013.1"/>
</dbReference>
<dbReference type="Pfam" id="PF06629">
    <property type="entry name" value="MipA"/>
    <property type="match status" value="1"/>
</dbReference>
<protein>
    <submittedName>
        <fullName evidence="2">MipA/OmpV family protein</fullName>
    </submittedName>
</protein>
<keyword evidence="1" id="KW-0732">Signal</keyword>
<proteinExistence type="predicted"/>
<accession>A0ABS8Y3Q2</accession>
<organism evidence="2 3">
    <name type="scientific">Pelomonas cellulosilytica</name>
    <dbReference type="NCBI Taxonomy" id="2906762"/>
    <lineage>
        <taxon>Bacteria</taxon>
        <taxon>Pseudomonadati</taxon>
        <taxon>Pseudomonadota</taxon>
        <taxon>Betaproteobacteria</taxon>
        <taxon>Burkholderiales</taxon>
        <taxon>Sphaerotilaceae</taxon>
        <taxon>Roseateles</taxon>
    </lineage>
</organism>
<dbReference type="EMBL" id="JAJTWU010000013">
    <property type="protein sequence ID" value="MCE4557851.1"/>
    <property type="molecule type" value="Genomic_DNA"/>
</dbReference>
<gene>
    <name evidence="2" type="ORF">LXT13_26010</name>
</gene>
<comment type="caution">
    <text evidence="2">The sequence shown here is derived from an EMBL/GenBank/DDBJ whole genome shotgun (WGS) entry which is preliminary data.</text>
</comment>
<evidence type="ECO:0000256" key="1">
    <source>
        <dbReference type="SAM" id="SignalP"/>
    </source>
</evidence>
<evidence type="ECO:0000313" key="2">
    <source>
        <dbReference type="EMBL" id="MCE4557851.1"/>
    </source>
</evidence>
<keyword evidence="3" id="KW-1185">Reference proteome</keyword>
<dbReference type="Proteomes" id="UP001200741">
    <property type="component" value="Unassembled WGS sequence"/>
</dbReference>
<feature type="chain" id="PRO_5046310681" evidence="1">
    <location>
        <begin position="26"/>
        <end position="129"/>
    </location>
</feature>
<sequence length="129" mass="13114">MFVPRHRAIPALAALAALAAHAAHAAFSQTAASLTAYALKAPNGKGSGGTQGALSVEVPLPAAGGAEISVSDNLNIADHRYMQADLGVDARQSQNPGLVRHDVGGGLKSAGLTLEAFRALCRRPGPMHT</sequence>